<keyword evidence="2" id="KW-0732">Signal</keyword>
<keyword evidence="4" id="KW-1185">Reference proteome</keyword>
<evidence type="ECO:0000256" key="1">
    <source>
        <dbReference type="SAM" id="MobiDB-lite"/>
    </source>
</evidence>
<dbReference type="RefSeq" id="WP_379537411.1">
    <property type="nucleotide sequence ID" value="NZ_JBHSDR010000003.1"/>
</dbReference>
<evidence type="ECO:0000313" key="3">
    <source>
        <dbReference type="EMBL" id="MFC4293934.1"/>
    </source>
</evidence>
<reference evidence="4" key="1">
    <citation type="journal article" date="2019" name="Int. J. Syst. Evol. Microbiol.">
        <title>The Global Catalogue of Microorganisms (GCM) 10K type strain sequencing project: providing services to taxonomists for standard genome sequencing and annotation.</title>
        <authorList>
            <consortium name="The Broad Institute Genomics Platform"/>
            <consortium name="The Broad Institute Genome Sequencing Center for Infectious Disease"/>
            <person name="Wu L."/>
            <person name="Ma J."/>
        </authorList>
    </citation>
    <scope>NUCLEOTIDE SEQUENCE [LARGE SCALE GENOMIC DNA]</scope>
    <source>
        <strain evidence="4">CGMCC 1.12989</strain>
    </source>
</reference>
<feature type="compositionally biased region" description="Pro residues" evidence="1">
    <location>
        <begin position="134"/>
        <end position="143"/>
    </location>
</feature>
<proteinExistence type="predicted"/>
<name>A0ABV8RKZ5_9SPHN</name>
<dbReference type="EMBL" id="JBHSDR010000003">
    <property type="protein sequence ID" value="MFC4293934.1"/>
    <property type="molecule type" value="Genomic_DNA"/>
</dbReference>
<feature type="signal peptide" evidence="2">
    <location>
        <begin position="1"/>
        <end position="24"/>
    </location>
</feature>
<feature type="chain" id="PRO_5046398882" evidence="2">
    <location>
        <begin position="25"/>
        <end position="143"/>
    </location>
</feature>
<organism evidence="3 4">
    <name type="scientific">Novosphingobium tardum</name>
    <dbReference type="NCBI Taxonomy" id="1538021"/>
    <lineage>
        <taxon>Bacteria</taxon>
        <taxon>Pseudomonadati</taxon>
        <taxon>Pseudomonadota</taxon>
        <taxon>Alphaproteobacteria</taxon>
        <taxon>Sphingomonadales</taxon>
        <taxon>Sphingomonadaceae</taxon>
        <taxon>Novosphingobium</taxon>
    </lineage>
</organism>
<dbReference type="Proteomes" id="UP001595828">
    <property type="component" value="Unassembled WGS sequence"/>
</dbReference>
<feature type="region of interest" description="Disordered" evidence="1">
    <location>
        <begin position="122"/>
        <end position="143"/>
    </location>
</feature>
<protein>
    <submittedName>
        <fullName evidence="3">Uncharacterized protein</fullName>
    </submittedName>
</protein>
<evidence type="ECO:0000313" key="4">
    <source>
        <dbReference type="Proteomes" id="UP001595828"/>
    </source>
</evidence>
<comment type="caution">
    <text evidence="3">The sequence shown here is derived from an EMBL/GenBank/DDBJ whole genome shotgun (WGS) entry which is preliminary data.</text>
</comment>
<evidence type="ECO:0000256" key="2">
    <source>
        <dbReference type="SAM" id="SignalP"/>
    </source>
</evidence>
<sequence>MRKSTLLSLSSALGALLFAGNARAQSEWPEVRDVAVSGNGYSQTYAQGHPLPAPIPQSVLIPAELAKRVAACSGAGSAECDAAVAALPPGYNQPGGYTLVPVTVPGGVITRTVTTIEELVPETGETRRSIPVRAQPPNPRSRR</sequence>
<gene>
    <name evidence="3" type="ORF">ACFO0A_02550</name>
</gene>
<accession>A0ABV8RKZ5</accession>